<gene>
    <name evidence="3" type="ORF">KL867_05305</name>
</gene>
<feature type="domain" description="Coenzyme F420 hydrogenase/dehydrogenase beta subunit N-terminal" evidence="1">
    <location>
        <begin position="87"/>
        <end position="160"/>
    </location>
</feature>
<dbReference type="EMBL" id="JAHHDY010000008">
    <property type="protein sequence ID" value="MBT3140456.1"/>
    <property type="molecule type" value="Genomic_DNA"/>
</dbReference>
<protein>
    <submittedName>
        <fullName evidence="3">Coenzyme F420 hydrogenase/dehydrogenase, beta subunit C-terminal domain</fullName>
    </submittedName>
</protein>
<evidence type="ECO:0000259" key="2">
    <source>
        <dbReference type="Pfam" id="PF04432"/>
    </source>
</evidence>
<sequence length="419" mass="45766">MTTDPITSIVEKNLCTGCGACAIGKDMLIRMVDDPEHGRRPVVSQTPQGLRASQEAQKRCAGVSTDWGALEIADNIDQAWGPVRAVWQGYAQDDEIRHRGSSGGVVTALAFHAMTSGIASGVAHIVARKDDPRLNETVISKDRAGLLRGAGSRYAQASPAEVLDQISEDDEAIVFIGKPCDVASVYKATEHNQELAARIPLTIAIFCAGAPNLAATDSLLDRLSVPKDGKLTDLRYRGNGWPGLMQAWWDSSRGDQHVSEGISYAEGWGAILQASRRWRCRICADHTGAFADISVGDPWHTPPNGNTDAGQSLIIARTARGQRFIEDAINKGHVVAQPAGRDVIARAQPNLLTTNSAVWGRRTAMRMVGLDTPKDKGQKLFSFWLSLPAKQKFQSFLGTWKRVIRERLWRGVRISERLR</sequence>
<accession>A0ABS5WN07</accession>
<name>A0ABS5WN07_9RHOB</name>
<evidence type="ECO:0000313" key="3">
    <source>
        <dbReference type="EMBL" id="MBT3140456.1"/>
    </source>
</evidence>
<proteinExistence type="predicted"/>
<dbReference type="InterPro" id="IPR045220">
    <property type="entry name" value="FRHB/FDHB/HCAR-like"/>
</dbReference>
<comment type="caution">
    <text evidence="3">The sequence shown here is derived from an EMBL/GenBank/DDBJ whole genome shotgun (WGS) entry which is preliminary data.</text>
</comment>
<keyword evidence="4" id="KW-1185">Reference proteome</keyword>
<dbReference type="Pfam" id="PF04432">
    <property type="entry name" value="FrhB_FdhB_C"/>
    <property type="match status" value="1"/>
</dbReference>
<organism evidence="3 4">
    <name type="scientific">Falsiruegeria litorea</name>
    <dbReference type="NCBI Taxonomy" id="1280831"/>
    <lineage>
        <taxon>Bacteria</taxon>
        <taxon>Pseudomonadati</taxon>
        <taxon>Pseudomonadota</taxon>
        <taxon>Alphaproteobacteria</taxon>
        <taxon>Rhodobacterales</taxon>
        <taxon>Roseobacteraceae</taxon>
        <taxon>Falsiruegeria</taxon>
    </lineage>
</organism>
<dbReference type="InterPro" id="IPR007516">
    <property type="entry name" value="Co_F420_Hydgase/DH_bsu_N"/>
</dbReference>
<evidence type="ECO:0000259" key="1">
    <source>
        <dbReference type="Pfam" id="PF04422"/>
    </source>
</evidence>
<feature type="domain" description="Coenzyme F420 hydrogenase/dehydrogenase beta subunit C-terminal" evidence="2">
    <location>
        <begin position="171"/>
        <end position="339"/>
    </location>
</feature>
<evidence type="ECO:0000313" key="4">
    <source>
        <dbReference type="Proteomes" id="UP000763802"/>
    </source>
</evidence>
<reference evidence="3 4" key="1">
    <citation type="submission" date="2021-05" db="EMBL/GenBank/DDBJ databases">
        <title>Draft genomes of marine bacteria isolated from model chitin particles.</title>
        <authorList>
            <person name="Datta M.S."/>
            <person name="Schwartzman J.A."/>
            <person name="Cordero O."/>
        </authorList>
    </citation>
    <scope>NUCLEOTIDE SEQUENCE [LARGE SCALE GENOMIC DNA]</scope>
    <source>
        <strain evidence="3 4">4E07</strain>
    </source>
</reference>
<dbReference type="PANTHER" id="PTHR31332">
    <property type="entry name" value="7-HYDROXYMETHYL CHLOROPHYLL A REDUCTASE, CHLOROPLASTIC"/>
    <property type="match status" value="1"/>
</dbReference>
<dbReference type="PANTHER" id="PTHR31332:SF0">
    <property type="entry name" value="7-HYDROXYMETHYL CHLOROPHYLL A REDUCTASE, CHLOROPLASTIC"/>
    <property type="match status" value="1"/>
</dbReference>
<dbReference type="Proteomes" id="UP000763802">
    <property type="component" value="Unassembled WGS sequence"/>
</dbReference>
<dbReference type="Pfam" id="PF04422">
    <property type="entry name" value="FrhB_FdhB_N"/>
    <property type="match status" value="1"/>
</dbReference>
<dbReference type="InterPro" id="IPR007525">
    <property type="entry name" value="FrhB_FdhB_C"/>
</dbReference>